<feature type="transmembrane region" description="Helical" evidence="1">
    <location>
        <begin position="91"/>
        <end position="111"/>
    </location>
</feature>
<keyword evidence="1" id="KW-0812">Transmembrane</keyword>
<feature type="transmembrane region" description="Helical" evidence="1">
    <location>
        <begin position="57"/>
        <end position="79"/>
    </location>
</feature>
<evidence type="ECO:0000313" key="2">
    <source>
        <dbReference type="EMBL" id="CEH12871.1"/>
    </source>
</evidence>
<dbReference type="STRING" id="401625.A0A0P1BA44"/>
<accession>A0A0P1BA44</accession>
<feature type="transmembrane region" description="Helical" evidence="1">
    <location>
        <begin position="12"/>
        <end position="37"/>
    </location>
</feature>
<dbReference type="AlphaFoldDB" id="A0A0P1BA44"/>
<keyword evidence="1" id="KW-0472">Membrane</keyword>
<feature type="transmembrane region" description="Helical" evidence="1">
    <location>
        <begin position="148"/>
        <end position="172"/>
    </location>
</feature>
<keyword evidence="1" id="KW-1133">Transmembrane helix</keyword>
<dbReference type="EMBL" id="CCYA01000192">
    <property type="protein sequence ID" value="CEH12871.1"/>
    <property type="molecule type" value="Genomic_DNA"/>
</dbReference>
<evidence type="ECO:0000256" key="1">
    <source>
        <dbReference type="SAM" id="Phobius"/>
    </source>
</evidence>
<reference evidence="2 3" key="1">
    <citation type="submission" date="2014-09" db="EMBL/GenBank/DDBJ databases">
        <authorList>
            <person name="Magalhaes I.L.F."/>
            <person name="Oliveira U."/>
            <person name="Santos F.R."/>
            <person name="Vidigal T.H.D.A."/>
            <person name="Brescovit A.D."/>
            <person name="Santos A.J."/>
        </authorList>
    </citation>
    <scope>NUCLEOTIDE SEQUENCE [LARGE SCALE GENOMIC DNA]</scope>
</reference>
<dbReference type="OrthoDB" id="3239304at2759"/>
<organism evidence="2 3">
    <name type="scientific">Ceraceosorus bombacis</name>
    <dbReference type="NCBI Taxonomy" id="401625"/>
    <lineage>
        <taxon>Eukaryota</taxon>
        <taxon>Fungi</taxon>
        <taxon>Dikarya</taxon>
        <taxon>Basidiomycota</taxon>
        <taxon>Ustilaginomycotina</taxon>
        <taxon>Exobasidiomycetes</taxon>
        <taxon>Ceraceosorales</taxon>
        <taxon>Ceraceosoraceae</taxon>
        <taxon>Ceraceosorus</taxon>
    </lineage>
</organism>
<evidence type="ECO:0000313" key="3">
    <source>
        <dbReference type="Proteomes" id="UP000054845"/>
    </source>
</evidence>
<keyword evidence="3" id="KW-1185">Reference proteome</keyword>
<proteinExistence type="predicted"/>
<name>A0A0P1BA44_9BASI</name>
<sequence>MSQRTFCCCLPTRLAVLLLSPVTLVASAFLAAVEWYFLHQIAKDPDSPLNVKIATGLLGGIMSLLALASFFGLIGSIAAKHGAVAFYSGTLWFCWSFATVIGIFNLVITYIHGKDSFVKQCTDPATGITDAGLSADDVRKVCQGTFNVVYGIACGVFAVVVLITLYLAVIVGRYRQQLAERKEFKYLHNRNASHSSVPLTAEAGYGGGPYNPPMQAPYAYGKY</sequence>
<protein>
    <submittedName>
        <fullName evidence="2">Uncharacterized protein</fullName>
    </submittedName>
</protein>
<dbReference type="Proteomes" id="UP000054845">
    <property type="component" value="Unassembled WGS sequence"/>
</dbReference>